<evidence type="ECO:0000313" key="13">
    <source>
        <dbReference type="Proteomes" id="UP000494165"/>
    </source>
</evidence>
<dbReference type="Gene3D" id="3.20.20.190">
    <property type="entry name" value="Phosphatidylinositol (PI) phosphodiesterase"/>
    <property type="match status" value="1"/>
</dbReference>
<dbReference type="SMART" id="SM00149">
    <property type="entry name" value="PLCYc"/>
    <property type="match status" value="1"/>
</dbReference>
<dbReference type="SUPFAM" id="SSF50729">
    <property type="entry name" value="PH domain-like"/>
    <property type="match status" value="1"/>
</dbReference>
<feature type="region of interest" description="Disordered" evidence="9">
    <location>
        <begin position="1143"/>
        <end position="1342"/>
    </location>
</feature>
<dbReference type="Pfam" id="PF00387">
    <property type="entry name" value="PI-PLC-Y"/>
    <property type="match status" value="1"/>
</dbReference>
<feature type="region of interest" description="Disordered" evidence="9">
    <location>
        <begin position="1628"/>
        <end position="1898"/>
    </location>
</feature>
<dbReference type="SUPFAM" id="SSF69989">
    <property type="entry name" value="C-terminal domain of PLC-beta"/>
    <property type="match status" value="1"/>
</dbReference>
<evidence type="ECO:0000313" key="12">
    <source>
        <dbReference type="EMBL" id="CAB3359639.1"/>
    </source>
</evidence>
<feature type="compositionally biased region" description="Polar residues" evidence="9">
    <location>
        <begin position="1328"/>
        <end position="1341"/>
    </location>
</feature>
<feature type="compositionally biased region" description="Low complexity" evidence="9">
    <location>
        <begin position="2273"/>
        <end position="2283"/>
    </location>
</feature>
<sequence length="2467" mass="277532">MDKLYWRVEKVGTPMRSRRSWFWYSAHARTVVSTNINQGAGFSSVCLFSSPDAQRVGHHFYGEKDSIDFESQCVFKVDEYGFFIYWKSEAREGDVIELCQVSDIRAGGVPKDQRLLNQLVARHGEQLEDRSLTICSGTDYVNINYQHIVCPDTETAKVWLDGLRSITHNVKANNACPMTCLKKHWMRLSFLTSAKGKVPVKVIARTFASGKTEKLVYQCLSDLGLPSGKSDTIEPEDFTFDKFYSLYHKICPRNDIEELFQVINQGSADYITLEQLINFLNEKQRDPRLNEILYPFYDEKRAREIVLDYEPNEELRKEGLLSKDGLIRYLMSDENAPVFLDRLDLFMDMDQSLAHYYINSSHNTYLIGRQFGGRSSVEMYRQVLLAGCRCVELDCWDGKGEDEEPIITHGKAMCTDILFRDVIYALRDTAFVTSDYPVILSFENHCCKAQQYKLAKYCEDILGDLLLKEPLPEFPLDPGVALPSPNQLRRKILIKNKRLKPEVEKQELELFKQGQFVIEDEEKEDASAVSTLAITEKKIEEPAAMSNDLVESVVVEGTELPVQVQYTGSTTNVHPYLSSMVNYAQPVKFQSFEAAEEKNFHNNMSSFAETAGLNLLKQQAIEFVNYNKRQMSRIYPKGTRADSSNYMPQIFWNAGCQMVSLNFQTPDLPMQLNQGKFEYNGNCGYLLKPDFMRRSDRSFDPFAESPVDGVIAAQCSVQVIAGQFLSDKKVGTYVEVDMYGLPTDTIKKEFKTRMVPANGLNPVYNEEPFLFRKVVLPDLAVLRFGVYDENGKLLGQRILPLDGLQAGYRHISLRTEANFPMSLPMLFCNIELKIYVPDGFEDFMAALSDPRRAFIPPKAPPTERLKGMGIEEADNSMESAMERSRREEAKRKEEAELKFEDVTVESLKAEKGFSKVGRKQQKDLEALKKRHQKEMAAVQKQQVAAIEKLVKGKKPNEAALDPAVRKLVVEQMTQWSEMVERQQRERWETLRQQLRENQEVLRKLMEGVQANQMKQLEAKHERDIKELNSSQARISVETAREVNSDKTLKTKNDKDRKLREKKQNNTKKFMDERKVAKMKQDKERERLRKKHEKQLDELNKTFHNLMELYQNEELFVDVSRHCLRAPTESLACHNAMAGKEKMTSVAASPPVRRLSVSGAAKKGREPAFEFPVPRKPRQRASSERSSRSSTPLRGSRGSSPAETRRRPPSRPSSRPSTPQPKKKRNNELERLLISAANDGQRRSTVPEEAKKGAAKKSADSQPGKKKVPLGAKKVLEKAKKSPAKTAVKTVVKSPIGKKKLDVKKKAVQLKKAVGSVKKTDTKSKQAEVKTNGSKSVESQTDFKLVPKKETTLKALKDANKIRKDNQAVSEAPESLPNAKKGVETPVESPKPVNDSKLVEPVIDSALKNQPGKDTTLDKEPKNEVWKTEEVNLETVLAPKDALKESEDVSKTADEVTKGSLEVVKRDEKPKVDVMHTLTEACRKLEQLTGKKKDLSPFEVNPRSPEVASVSPERPTEKPMEHNVISPVNLQLFMQAKLRNKLSQSPSAEAKEGSTAFPSPAIAPLTAAPIINSLSAAAKQTSSFLKDSSEVPIEYRWKLDKRYSTLSPINSCIKDKVADLLRKDPNEVVLKENKRKEPENEDEMEELRISESEGDSNASSPEKFISKAKREEIERRMEEIYRERESELGKDDEVQASELEPEDNIEASATPTTIKETESDQDQETPDATEATHNEESEKIEECQIETENPESKVELNENMLTCEETKVDEELEKETEAKAEAEVAVENNEVTLEVDQENEKANNDKKKRFSKSKRESDKKKKKREEYQRKKMEAAAKKAEEESLASTATADSIVSPEVGSPQPEAKAASSSVSEAPSPKTNGGPHLDSPESAKEEDLVAKESVLGALGLQSTRVAQQERPKVPKLKLVVRPNPTKKKGHRNETGNEKTYAICHEVEGAEGQKNSHRKKSLWYPGLPISNGRHLGEAKPPQPGIGVGDGLDIEAELGQKGPKKRDEVVIPEKTAASNVHPGRPCEDVCCYCHNKFGLYDTPLHVSQLKGGSEKQSAVLAREPVLSLASCVCDACFRHLDRPLSAVATWRPAQAKQKKPKEASTCCFAGCRQSAPHPLARKWKRRVRGLLTRGLDMKSGLFLCHQHHQETAKIGACVLCGRRAASSQLYCLEPQATDQFNEVLRQDLIPIVVQPEADLCKKCRYYSSLRLRYSDYTKVSVSNRAFLRQHREKIIKNANPSDTSALVEVFPEVSKARKLMPPPPTPSTSSASSSSYVTTMTAAPKRTLLTPSVEIIPVPAEGPPPSKKTRGVAPAKEAVTVRLVGGCSSQSSVPSPVKRPLVKRTARNDGPNLNFQWLGETGPPRGRWHTTRADIQMDDRTLAEWKKRQEPFGSYTSYVKHLITLDGFWRSKQLGPLPGANGACVKYCTSVRNRIEAYEGLAVEPEDSDRPKICDVRSLAE</sequence>
<dbReference type="Pfam" id="PF22631">
    <property type="entry name" value="PLCB1-4-like_EFh"/>
    <property type="match status" value="1"/>
</dbReference>
<evidence type="ECO:0000256" key="6">
    <source>
        <dbReference type="ARBA" id="ARBA00023224"/>
    </source>
</evidence>
<proteinExistence type="predicted"/>
<evidence type="ECO:0000259" key="10">
    <source>
        <dbReference type="PROSITE" id="PS50004"/>
    </source>
</evidence>
<dbReference type="InterPro" id="IPR000008">
    <property type="entry name" value="C2_dom"/>
</dbReference>
<evidence type="ECO:0000256" key="4">
    <source>
        <dbReference type="ARBA" id="ARBA00022963"/>
    </source>
</evidence>
<keyword evidence="6" id="KW-0807">Transducer</keyword>
<keyword evidence="4 7" id="KW-0442">Lipid degradation</keyword>
<dbReference type="GO" id="GO:0004435">
    <property type="term" value="F:phosphatidylinositol-4,5-bisphosphate phospholipase C activity"/>
    <property type="evidence" value="ECO:0007669"/>
    <property type="project" value="UniProtKB-EC"/>
</dbReference>
<feature type="compositionally biased region" description="Basic and acidic residues" evidence="9">
    <location>
        <begin position="1628"/>
        <end position="1637"/>
    </location>
</feature>
<dbReference type="InterPro" id="IPR011992">
    <property type="entry name" value="EF-hand-dom_pair"/>
</dbReference>
<feature type="compositionally biased region" description="Basic and acidic residues" evidence="9">
    <location>
        <begin position="1239"/>
        <end position="1251"/>
    </location>
</feature>
<gene>
    <name evidence="12" type="ORF">CLODIP_2_CD07977</name>
</gene>
<feature type="compositionally biased region" description="Basic and acidic residues" evidence="9">
    <location>
        <begin position="1317"/>
        <end position="1327"/>
    </location>
</feature>
<dbReference type="InterPro" id="IPR035892">
    <property type="entry name" value="C2_domain_sf"/>
</dbReference>
<feature type="coiled-coil region" evidence="8">
    <location>
        <begin position="870"/>
        <end position="941"/>
    </location>
</feature>
<feature type="compositionally biased region" description="Basic and acidic residues" evidence="9">
    <location>
        <begin position="1355"/>
        <end position="1365"/>
    </location>
</feature>
<dbReference type="GO" id="GO:0051209">
    <property type="term" value="P:release of sequestered calcium ion into cytosol"/>
    <property type="evidence" value="ECO:0007669"/>
    <property type="project" value="TreeGrafter"/>
</dbReference>
<dbReference type="Gene3D" id="1.20.1230.10">
    <property type="entry name" value="Phospholipase C beta, distal C-terminal domain"/>
    <property type="match status" value="1"/>
</dbReference>
<dbReference type="GO" id="GO:0043153">
    <property type="term" value="P:entrainment of circadian clock by photoperiod"/>
    <property type="evidence" value="ECO:0007669"/>
    <property type="project" value="UniProtKB-ARBA"/>
</dbReference>
<feature type="compositionally biased region" description="Low complexity" evidence="9">
    <location>
        <begin position="1782"/>
        <end position="1793"/>
    </location>
</feature>
<dbReference type="PROSITE" id="PS50007">
    <property type="entry name" value="PIPLC_X_DOMAIN"/>
    <property type="match status" value="1"/>
</dbReference>
<evidence type="ECO:0000256" key="3">
    <source>
        <dbReference type="ARBA" id="ARBA00022801"/>
    </source>
</evidence>
<dbReference type="SMART" id="SM00239">
    <property type="entry name" value="C2"/>
    <property type="match status" value="1"/>
</dbReference>
<keyword evidence="8" id="KW-0175">Coiled coil</keyword>
<dbReference type="Gene3D" id="2.60.40.150">
    <property type="entry name" value="C2 domain"/>
    <property type="match status" value="1"/>
</dbReference>
<feature type="domain" description="C2" evidence="10">
    <location>
        <begin position="696"/>
        <end position="821"/>
    </location>
</feature>
<feature type="compositionally biased region" description="Basic and acidic residues" evidence="9">
    <location>
        <begin position="1886"/>
        <end position="1898"/>
    </location>
</feature>
<feature type="coiled-coil region" evidence="8">
    <location>
        <begin position="984"/>
        <end position="1033"/>
    </location>
</feature>
<dbReference type="InterPro" id="IPR001711">
    <property type="entry name" value="PLipase_C_Pinositol-sp_Y"/>
</dbReference>
<feature type="region of interest" description="Disordered" evidence="9">
    <location>
        <begin position="2263"/>
        <end position="2283"/>
    </location>
</feature>
<dbReference type="Gene3D" id="2.30.29.240">
    <property type="match status" value="1"/>
</dbReference>
<dbReference type="SMART" id="SM00148">
    <property type="entry name" value="PLCXc"/>
    <property type="match status" value="1"/>
</dbReference>
<dbReference type="FunFam" id="1.10.238.10:FF:000024">
    <property type="entry name" value="1-phosphatidylinositol 4,5-bisphosphate phosphodiesterase"/>
    <property type="match status" value="1"/>
</dbReference>
<feature type="region of interest" description="Disordered" evidence="9">
    <location>
        <begin position="1355"/>
        <end position="1425"/>
    </location>
</feature>
<dbReference type="InterPro" id="IPR053945">
    <property type="entry name" value="PLCB1-4-like_EFh"/>
</dbReference>
<dbReference type="PANTHER" id="PTHR10336">
    <property type="entry name" value="PHOSPHOINOSITIDE-SPECIFIC PHOSPHOLIPASE C FAMILY PROTEIN"/>
    <property type="match status" value="1"/>
</dbReference>
<feature type="domain" description="PI-PLC Y-box" evidence="11">
    <location>
        <begin position="577"/>
        <end position="693"/>
    </location>
</feature>
<dbReference type="InterPro" id="IPR000909">
    <property type="entry name" value="PLipase_C_PInositol-sp_X_dom"/>
</dbReference>
<dbReference type="CDD" id="cd13361">
    <property type="entry name" value="PH_PLC_beta"/>
    <property type="match status" value="1"/>
</dbReference>
<feature type="compositionally biased region" description="Basic and acidic residues" evidence="9">
    <location>
        <begin position="1729"/>
        <end position="1741"/>
    </location>
</feature>
<evidence type="ECO:0000256" key="5">
    <source>
        <dbReference type="ARBA" id="ARBA00023098"/>
    </source>
</evidence>
<feature type="compositionally biased region" description="Basic and acidic residues" evidence="9">
    <location>
        <begin position="1414"/>
        <end position="1425"/>
    </location>
</feature>
<evidence type="ECO:0000256" key="9">
    <source>
        <dbReference type="SAM" id="MobiDB-lite"/>
    </source>
</evidence>
<evidence type="ECO:0000256" key="1">
    <source>
        <dbReference type="ARBA" id="ARBA00001195"/>
    </source>
</evidence>
<dbReference type="GO" id="GO:0016042">
    <property type="term" value="P:lipid catabolic process"/>
    <property type="evidence" value="ECO:0007669"/>
    <property type="project" value="UniProtKB-KW"/>
</dbReference>
<dbReference type="Pfam" id="PF17787">
    <property type="entry name" value="PH_14"/>
    <property type="match status" value="1"/>
</dbReference>
<dbReference type="PANTHER" id="PTHR10336:SF36">
    <property type="entry name" value="1-PHOSPHATIDYLINOSITOL 4,5-BISPHOSPHATE PHOSPHODIESTERASE BETA-4"/>
    <property type="match status" value="1"/>
</dbReference>
<dbReference type="GO" id="GO:0046488">
    <property type="term" value="P:phosphatidylinositol metabolic process"/>
    <property type="evidence" value="ECO:0007669"/>
    <property type="project" value="TreeGrafter"/>
</dbReference>
<feature type="compositionally biased region" description="Basic and acidic residues" evidence="9">
    <location>
        <begin position="1663"/>
        <end position="1692"/>
    </location>
</feature>
<feature type="compositionally biased region" description="Low complexity" evidence="9">
    <location>
        <begin position="1862"/>
        <end position="1878"/>
    </location>
</feature>
<dbReference type="Pfam" id="PF00388">
    <property type="entry name" value="PI-PLC-X"/>
    <property type="match status" value="1"/>
</dbReference>
<keyword evidence="3 7" id="KW-0378">Hydrolase</keyword>
<evidence type="ECO:0000256" key="2">
    <source>
        <dbReference type="ARBA" id="ARBA00012368"/>
    </source>
</evidence>
<dbReference type="InterPro" id="IPR017946">
    <property type="entry name" value="PLC-like_Pdiesterase_TIM-brl"/>
</dbReference>
<dbReference type="PROSITE" id="PS50008">
    <property type="entry name" value="PIPLC_Y_DOMAIN"/>
    <property type="match status" value="1"/>
</dbReference>
<dbReference type="InterPro" id="IPR037862">
    <property type="entry name" value="PLC-beta_PH"/>
</dbReference>
<comment type="caution">
    <text evidence="12">The sequence shown here is derived from an EMBL/GenBank/DDBJ whole genome shotgun (WGS) entry which is preliminary data.</text>
</comment>
<dbReference type="Gene3D" id="1.10.238.10">
    <property type="entry name" value="EF-hand"/>
    <property type="match status" value="1"/>
</dbReference>
<dbReference type="Proteomes" id="UP000494165">
    <property type="component" value="Unassembled WGS sequence"/>
</dbReference>
<dbReference type="CDD" id="cd08591">
    <property type="entry name" value="PI-PLCc_beta"/>
    <property type="match status" value="1"/>
</dbReference>
<dbReference type="SUPFAM" id="SSF49562">
    <property type="entry name" value="C2 domain (Calcium/lipid-binding domain, CaLB)"/>
    <property type="match status" value="1"/>
</dbReference>
<feature type="coiled-coil region" evidence="8">
    <location>
        <begin position="1077"/>
        <end position="1108"/>
    </location>
</feature>
<dbReference type="EMBL" id="CADEPI010000002">
    <property type="protein sequence ID" value="CAB3359639.1"/>
    <property type="molecule type" value="Genomic_DNA"/>
</dbReference>
<dbReference type="GO" id="GO:0008344">
    <property type="term" value="P:adult locomotory behavior"/>
    <property type="evidence" value="ECO:0007669"/>
    <property type="project" value="UniProtKB-ARBA"/>
</dbReference>
<dbReference type="GO" id="GO:0048015">
    <property type="term" value="P:phosphatidylinositol-mediated signaling"/>
    <property type="evidence" value="ECO:0007669"/>
    <property type="project" value="TreeGrafter"/>
</dbReference>
<evidence type="ECO:0000256" key="8">
    <source>
        <dbReference type="SAM" id="Coils"/>
    </source>
</evidence>
<dbReference type="PRINTS" id="PR00390">
    <property type="entry name" value="PHPHLIPASEC"/>
</dbReference>
<dbReference type="SUPFAM" id="SSF47473">
    <property type="entry name" value="EF-hand"/>
    <property type="match status" value="1"/>
</dbReference>
<keyword evidence="5 7" id="KW-0443">Lipid metabolism</keyword>
<dbReference type="PROSITE" id="PS50004">
    <property type="entry name" value="C2"/>
    <property type="match status" value="1"/>
</dbReference>
<protein>
    <recommendedName>
        <fullName evidence="2 7">Phosphoinositide phospholipase C</fullName>
        <ecNumber evidence="2 7">3.1.4.11</ecNumber>
    </recommendedName>
</protein>
<reference evidence="12 13" key="1">
    <citation type="submission" date="2020-04" db="EMBL/GenBank/DDBJ databases">
        <authorList>
            <person name="Alioto T."/>
            <person name="Alioto T."/>
            <person name="Gomez Garrido J."/>
        </authorList>
    </citation>
    <scope>NUCLEOTIDE SEQUENCE [LARGE SCALE GENOMIC DNA]</scope>
</reference>
<organism evidence="12 13">
    <name type="scientific">Cloeon dipterum</name>
    <dbReference type="NCBI Taxonomy" id="197152"/>
    <lineage>
        <taxon>Eukaryota</taxon>
        <taxon>Metazoa</taxon>
        <taxon>Ecdysozoa</taxon>
        <taxon>Arthropoda</taxon>
        <taxon>Hexapoda</taxon>
        <taxon>Insecta</taxon>
        <taxon>Pterygota</taxon>
        <taxon>Palaeoptera</taxon>
        <taxon>Ephemeroptera</taxon>
        <taxon>Pisciforma</taxon>
        <taxon>Baetidae</taxon>
        <taxon>Cloeon</taxon>
    </lineage>
</organism>
<dbReference type="FunFam" id="2.60.40.150:FF:000008">
    <property type="entry name" value="1-phosphatidylinositol 4,5-bisphosphate phosphodiesterase"/>
    <property type="match status" value="1"/>
</dbReference>
<dbReference type="EC" id="3.1.4.11" evidence="2 7"/>
<dbReference type="InterPro" id="IPR001192">
    <property type="entry name" value="PI-PLC_fam"/>
</dbReference>
<accession>A0A8S1BUW5</accession>
<dbReference type="InterPro" id="IPR042531">
    <property type="entry name" value="PLC-beta_C_sf"/>
</dbReference>
<feature type="region of interest" description="Disordered" evidence="9">
    <location>
        <begin position="1492"/>
        <end position="1522"/>
    </location>
</feature>
<comment type="catalytic activity">
    <reaction evidence="1 7">
        <text>a 1,2-diacyl-sn-glycero-3-phospho-(1D-myo-inositol-4,5-bisphosphate) + H2O = 1D-myo-inositol 1,4,5-trisphosphate + a 1,2-diacyl-sn-glycerol + H(+)</text>
        <dbReference type="Rhea" id="RHEA:33179"/>
        <dbReference type="ChEBI" id="CHEBI:15377"/>
        <dbReference type="ChEBI" id="CHEBI:15378"/>
        <dbReference type="ChEBI" id="CHEBI:17815"/>
        <dbReference type="ChEBI" id="CHEBI:58456"/>
        <dbReference type="ChEBI" id="CHEBI:203600"/>
        <dbReference type="EC" id="3.1.4.11"/>
    </reaction>
</comment>
<dbReference type="GO" id="GO:0042592">
    <property type="term" value="P:homeostatic process"/>
    <property type="evidence" value="ECO:0007669"/>
    <property type="project" value="UniProtKB-ARBA"/>
</dbReference>
<name>A0A8S1BUW5_9INSE</name>
<feature type="compositionally biased region" description="Basic and acidic residues" evidence="9">
    <location>
        <begin position="1812"/>
        <end position="1840"/>
    </location>
</feature>
<keyword evidence="13" id="KW-1185">Reference proteome</keyword>
<feature type="compositionally biased region" description="Basic residues" evidence="9">
    <location>
        <begin position="1295"/>
        <end position="1308"/>
    </location>
</feature>
<dbReference type="OrthoDB" id="269822at2759"/>
<evidence type="ECO:0000259" key="11">
    <source>
        <dbReference type="PROSITE" id="PS50008"/>
    </source>
</evidence>
<dbReference type="CDD" id="cd00275">
    <property type="entry name" value="C2_PLC_like"/>
    <property type="match status" value="1"/>
</dbReference>
<dbReference type="SUPFAM" id="SSF51695">
    <property type="entry name" value="PLC-like phosphodiesterases"/>
    <property type="match status" value="1"/>
</dbReference>
<evidence type="ECO:0000256" key="7">
    <source>
        <dbReference type="RuleBase" id="RU361133"/>
    </source>
</evidence>